<dbReference type="PANTHER" id="PTHR33248">
    <property type="entry name" value="ZINC ION-BINDING PROTEIN"/>
    <property type="match status" value="1"/>
</dbReference>
<evidence type="ECO:0000256" key="1">
    <source>
        <dbReference type="ARBA" id="ARBA00022723"/>
    </source>
</evidence>
<dbReference type="AlphaFoldDB" id="A0A162AHB6"/>
<dbReference type="GO" id="GO:0008270">
    <property type="term" value="F:zinc ion binding"/>
    <property type="evidence" value="ECO:0007669"/>
    <property type="project" value="UniProtKB-KW"/>
</dbReference>
<keyword evidence="6" id="KW-0812">Transmembrane</keyword>
<dbReference type="OMA" id="IVAPCWE"/>
<keyword evidence="2 4" id="KW-0863">Zinc-finger</keyword>
<accession>A0A162AHB6</accession>
<organism evidence="8">
    <name type="scientific">Daucus carota subsp. sativus</name>
    <name type="common">Carrot</name>
    <dbReference type="NCBI Taxonomy" id="79200"/>
    <lineage>
        <taxon>Eukaryota</taxon>
        <taxon>Viridiplantae</taxon>
        <taxon>Streptophyta</taxon>
        <taxon>Embryophyta</taxon>
        <taxon>Tracheophyta</taxon>
        <taxon>Spermatophyta</taxon>
        <taxon>Magnoliopsida</taxon>
        <taxon>eudicotyledons</taxon>
        <taxon>Gunneridae</taxon>
        <taxon>Pentapetalae</taxon>
        <taxon>asterids</taxon>
        <taxon>campanulids</taxon>
        <taxon>Apiales</taxon>
        <taxon>Apiaceae</taxon>
        <taxon>Apioideae</taxon>
        <taxon>Scandiceae</taxon>
        <taxon>Daucinae</taxon>
        <taxon>Daucus</taxon>
        <taxon>Daucus sect. Daucus</taxon>
    </lineage>
</organism>
<dbReference type="InterPro" id="IPR010666">
    <property type="entry name" value="Znf_GRF"/>
</dbReference>
<evidence type="ECO:0000256" key="4">
    <source>
        <dbReference type="PROSITE-ProRule" id="PRU01343"/>
    </source>
</evidence>
<evidence type="ECO:0000259" key="7">
    <source>
        <dbReference type="PROSITE" id="PS51999"/>
    </source>
</evidence>
<dbReference type="EMBL" id="LNRQ01000003">
    <property type="protein sequence ID" value="KZN01073.1"/>
    <property type="molecule type" value="Genomic_DNA"/>
</dbReference>
<feature type="coiled-coil region" evidence="5">
    <location>
        <begin position="73"/>
        <end position="114"/>
    </location>
</feature>
<feature type="transmembrane region" description="Helical" evidence="6">
    <location>
        <begin position="120"/>
        <end position="139"/>
    </location>
</feature>
<protein>
    <recommendedName>
        <fullName evidence="7">GRF-type domain-containing protein</fullName>
    </recommendedName>
</protein>
<dbReference type="Gramene" id="KZN01073">
    <property type="protein sequence ID" value="KZN01073"/>
    <property type="gene ID" value="DCAR_009827"/>
</dbReference>
<keyword evidence="6" id="KW-1133">Transmembrane helix</keyword>
<evidence type="ECO:0000256" key="5">
    <source>
        <dbReference type="SAM" id="Coils"/>
    </source>
</evidence>
<keyword evidence="6" id="KW-0472">Membrane</keyword>
<evidence type="ECO:0000256" key="2">
    <source>
        <dbReference type="ARBA" id="ARBA00022771"/>
    </source>
</evidence>
<gene>
    <name evidence="8" type="ORF">DCAR_009827</name>
</gene>
<reference evidence="8" key="1">
    <citation type="journal article" date="2016" name="Nat. Genet.">
        <title>A high-quality carrot genome assembly provides new insights into carotenoid accumulation and asterid genome evolution.</title>
        <authorList>
            <person name="Iorizzo M."/>
            <person name="Ellison S."/>
            <person name="Senalik D."/>
            <person name="Zeng P."/>
            <person name="Satapoomin P."/>
            <person name="Huang J."/>
            <person name="Bowman M."/>
            <person name="Iovene M."/>
            <person name="Sanseverino W."/>
            <person name="Cavagnaro P."/>
            <person name="Yildiz M."/>
            <person name="Macko-Podgorni A."/>
            <person name="Moranska E."/>
            <person name="Grzebelus E."/>
            <person name="Grzebelus D."/>
            <person name="Ashrafi H."/>
            <person name="Zheng Z."/>
            <person name="Cheng S."/>
            <person name="Spooner D."/>
            <person name="Van Deynze A."/>
            <person name="Simon P."/>
        </authorList>
    </citation>
    <scope>NUCLEOTIDE SEQUENCE [LARGE SCALE GENOMIC DNA]</scope>
    <source>
        <tissue evidence="8">Leaf</tissue>
    </source>
</reference>
<dbReference type="PROSITE" id="PS51999">
    <property type="entry name" value="ZF_GRF"/>
    <property type="match status" value="1"/>
</dbReference>
<evidence type="ECO:0000313" key="8">
    <source>
        <dbReference type="EMBL" id="KZN01073.1"/>
    </source>
</evidence>
<dbReference type="Pfam" id="PF06839">
    <property type="entry name" value="Zn_ribbon_GRF"/>
    <property type="match status" value="1"/>
</dbReference>
<comment type="caution">
    <text evidence="8">The sequence shown here is derived from an EMBL/GenBank/DDBJ whole genome shotgun (WGS) entry which is preliminary data.</text>
</comment>
<proteinExistence type="predicted"/>
<keyword evidence="5" id="KW-0175">Coiled coil</keyword>
<keyword evidence="1" id="KW-0479">Metal-binding</keyword>
<keyword evidence="3" id="KW-0862">Zinc</keyword>
<name>A0A162AHB6_DAUCS</name>
<evidence type="ECO:0000256" key="3">
    <source>
        <dbReference type="ARBA" id="ARBA00022833"/>
    </source>
</evidence>
<feature type="domain" description="GRF-type" evidence="7">
    <location>
        <begin position="19"/>
        <end position="64"/>
    </location>
</feature>
<evidence type="ECO:0000256" key="6">
    <source>
        <dbReference type="SAM" id="Phobius"/>
    </source>
</evidence>
<sequence length="140" mass="16076">MSSSSSCNTKRGIQHGIKCRCGIVAPCWEAWKDGTLDPGRRFYGCSRYKDPGRSCNFFQWAEPAFSERAREVIHELKMKVDARSEDLRLAEDEIATLKHELSMADDKILQMEKKMMGKDGGKKICFLFVIICFIMWVSLK</sequence>